<protein>
    <submittedName>
        <fullName evidence="2">Uncharacterized protein</fullName>
    </submittedName>
</protein>
<feature type="compositionally biased region" description="Pro residues" evidence="1">
    <location>
        <begin position="97"/>
        <end position="108"/>
    </location>
</feature>
<feature type="compositionally biased region" description="Basic residues" evidence="1">
    <location>
        <begin position="179"/>
        <end position="194"/>
    </location>
</feature>
<reference evidence="2" key="1">
    <citation type="submission" date="2019-08" db="EMBL/GenBank/DDBJ databases">
        <authorList>
            <person name="Kucharzyk K."/>
            <person name="Murdoch R.W."/>
            <person name="Higgins S."/>
            <person name="Loffler F."/>
        </authorList>
    </citation>
    <scope>NUCLEOTIDE SEQUENCE</scope>
</reference>
<comment type="caution">
    <text evidence="2">The sequence shown here is derived from an EMBL/GenBank/DDBJ whole genome shotgun (WGS) entry which is preliminary data.</text>
</comment>
<sequence length="194" mass="21864">MDLRRARRKPERGGIAGRTPARQLLLQPDDEIHGLGRRHVRVRQTGEESHGAAEHHGGKSGSRRREDHVGHGLEPGGILPLQGGRQAVLRLFRRQHPPPFGGEIPPRPRGARRVRRAARAGEGRRQDDGQLHFDPTPQDRPAHSVPRTGLGLPLYRRDAAQTQLRAGRQQLLVDGVRRHDGHNRRRRRDPGRTL</sequence>
<feature type="compositionally biased region" description="Basic residues" evidence="1">
    <location>
        <begin position="109"/>
        <end position="118"/>
    </location>
</feature>
<proteinExistence type="predicted"/>
<name>A0A645H0K3_9ZZZZ</name>
<dbReference type="EMBL" id="VSSQ01080714">
    <property type="protein sequence ID" value="MPN29844.1"/>
    <property type="molecule type" value="Genomic_DNA"/>
</dbReference>
<feature type="region of interest" description="Disordered" evidence="1">
    <location>
        <begin position="96"/>
        <end position="150"/>
    </location>
</feature>
<organism evidence="2">
    <name type="scientific">bioreactor metagenome</name>
    <dbReference type="NCBI Taxonomy" id="1076179"/>
    <lineage>
        <taxon>unclassified sequences</taxon>
        <taxon>metagenomes</taxon>
        <taxon>ecological metagenomes</taxon>
    </lineage>
</organism>
<feature type="compositionally biased region" description="Basic and acidic residues" evidence="1">
    <location>
        <begin position="119"/>
        <end position="131"/>
    </location>
</feature>
<feature type="region of interest" description="Disordered" evidence="1">
    <location>
        <begin position="1"/>
        <end position="81"/>
    </location>
</feature>
<feature type="compositionally biased region" description="Basic and acidic residues" evidence="1">
    <location>
        <begin position="44"/>
        <end position="71"/>
    </location>
</feature>
<feature type="compositionally biased region" description="Basic residues" evidence="1">
    <location>
        <begin position="1"/>
        <end position="10"/>
    </location>
</feature>
<evidence type="ECO:0000313" key="2">
    <source>
        <dbReference type="EMBL" id="MPN29844.1"/>
    </source>
</evidence>
<dbReference type="AlphaFoldDB" id="A0A645H0K3"/>
<gene>
    <name evidence="2" type="ORF">SDC9_177297</name>
</gene>
<accession>A0A645H0K3</accession>
<feature type="region of interest" description="Disordered" evidence="1">
    <location>
        <begin position="174"/>
        <end position="194"/>
    </location>
</feature>
<evidence type="ECO:0000256" key="1">
    <source>
        <dbReference type="SAM" id="MobiDB-lite"/>
    </source>
</evidence>